<reference evidence="1 2" key="1">
    <citation type="submission" date="2018-09" db="EMBL/GenBank/DDBJ databases">
        <title>A high-quality reference genome of wild soybean provides a powerful tool to mine soybean genomes.</title>
        <authorList>
            <person name="Xie M."/>
            <person name="Chung C.Y.L."/>
            <person name="Li M.-W."/>
            <person name="Wong F.-L."/>
            <person name="Chan T.-F."/>
            <person name="Lam H.-M."/>
        </authorList>
    </citation>
    <scope>NUCLEOTIDE SEQUENCE [LARGE SCALE GENOMIC DNA]</scope>
    <source>
        <strain evidence="2">cv. W05</strain>
        <tissue evidence="1">Hypocotyl of etiolated seedlings</tissue>
    </source>
</reference>
<accession>A0A445HB49</accession>
<sequence>MKQKGLFCLPRNQRGMVFTSLENHHALISPTATEVVNNVVFKIATLKREKAMKMDEILKLRKETDSLLCKAVLESEMSAVTGEVGQGWVRKYWSAKRDQTCWPARRDQTCWSAKHDQLCWSARHFLPRFPFKLILLLRSICTTKSLKWFMLS</sequence>
<gene>
    <name evidence="1" type="ORF">D0Y65_035404</name>
</gene>
<organism evidence="1 2">
    <name type="scientific">Glycine soja</name>
    <name type="common">Wild soybean</name>
    <dbReference type="NCBI Taxonomy" id="3848"/>
    <lineage>
        <taxon>Eukaryota</taxon>
        <taxon>Viridiplantae</taxon>
        <taxon>Streptophyta</taxon>
        <taxon>Embryophyta</taxon>
        <taxon>Tracheophyta</taxon>
        <taxon>Spermatophyta</taxon>
        <taxon>Magnoliopsida</taxon>
        <taxon>eudicotyledons</taxon>
        <taxon>Gunneridae</taxon>
        <taxon>Pentapetalae</taxon>
        <taxon>rosids</taxon>
        <taxon>fabids</taxon>
        <taxon>Fabales</taxon>
        <taxon>Fabaceae</taxon>
        <taxon>Papilionoideae</taxon>
        <taxon>50 kb inversion clade</taxon>
        <taxon>NPAAA clade</taxon>
        <taxon>indigoferoid/millettioid clade</taxon>
        <taxon>Phaseoleae</taxon>
        <taxon>Glycine</taxon>
        <taxon>Glycine subgen. Soja</taxon>
    </lineage>
</organism>
<keyword evidence="2" id="KW-1185">Reference proteome</keyword>
<proteinExistence type="predicted"/>
<dbReference type="AlphaFoldDB" id="A0A445HB49"/>
<protein>
    <submittedName>
        <fullName evidence="1">Uncharacterized protein</fullName>
    </submittedName>
</protein>
<evidence type="ECO:0000313" key="2">
    <source>
        <dbReference type="Proteomes" id="UP000289340"/>
    </source>
</evidence>
<name>A0A445HB49_GLYSO</name>
<evidence type="ECO:0000313" key="1">
    <source>
        <dbReference type="EMBL" id="RZB70406.1"/>
    </source>
</evidence>
<dbReference type="Proteomes" id="UP000289340">
    <property type="component" value="Chromosome 13"/>
</dbReference>
<dbReference type="EMBL" id="QZWG01000013">
    <property type="protein sequence ID" value="RZB70406.1"/>
    <property type="molecule type" value="Genomic_DNA"/>
</dbReference>
<comment type="caution">
    <text evidence="1">The sequence shown here is derived from an EMBL/GenBank/DDBJ whole genome shotgun (WGS) entry which is preliminary data.</text>
</comment>